<keyword evidence="2" id="KW-1185">Reference proteome</keyword>
<sequence length="62" mass="6891">MYGIQAINNINAAHAERNTQQDRYQAQWKGEGWTVFDSHTNGWGASYATAKDCQQACDALNA</sequence>
<dbReference type="Proteomes" id="UP000016888">
    <property type="component" value="Segment"/>
</dbReference>
<dbReference type="EMBL" id="AB854109">
    <property type="protein sequence ID" value="BAN92322.1"/>
    <property type="molecule type" value="Genomic_DNA"/>
</dbReference>
<proteinExistence type="predicted"/>
<dbReference type="GeneID" id="17699638"/>
<reference evidence="1 2" key="1">
    <citation type="submission" date="2013-09" db="EMBL/GenBank/DDBJ databases">
        <title>Genomic characterization of Ralstonia solanacearum phage phiRSB3.</title>
        <authorList>
            <person name="Kawasaki T."/>
            <person name="Matsunami M."/>
            <person name="Fujie M."/>
            <person name="Yamada T."/>
        </authorList>
    </citation>
    <scope>NUCLEOTIDE SEQUENCE [LARGE SCALE GENOMIC DNA]</scope>
</reference>
<protein>
    <recommendedName>
        <fullName evidence="3">DUF1508 domain-containing protein</fullName>
    </recommendedName>
</protein>
<evidence type="ECO:0000313" key="2">
    <source>
        <dbReference type="Proteomes" id="UP000016888"/>
    </source>
</evidence>
<accession>U3TFL4</accession>
<dbReference type="RefSeq" id="YP_008853899.1">
    <property type="nucleotide sequence ID" value="NC_022917.1"/>
</dbReference>
<dbReference type="OrthoDB" id="41010at10239"/>
<name>U3TFL4_9CAUD</name>
<organism evidence="1 2">
    <name type="scientific">Ralstonia phage RSB3</name>
    <dbReference type="NCBI Taxonomy" id="1402875"/>
    <lineage>
        <taxon>Viruses</taxon>
        <taxon>Duplodnaviria</taxon>
        <taxon>Heunggongvirae</taxon>
        <taxon>Uroviricota</taxon>
        <taxon>Caudoviricetes</taxon>
        <taxon>Autographivirales</taxon>
        <taxon>Autoscriptoviridae</taxon>
        <taxon>Jiaoyazivirus</taxon>
        <taxon>Jiaoyazivirus RSB3</taxon>
    </lineage>
</organism>
<evidence type="ECO:0008006" key="3">
    <source>
        <dbReference type="Google" id="ProtNLM"/>
    </source>
</evidence>
<dbReference type="KEGG" id="vg:17699638"/>
<evidence type="ECO:0000313" key="1">
    <source>
        <dbReference type="EMBL" id="BAN92322.1"/>
    </source>
</evidence>